<keyword evidence="5" id="KW-1185">Reference proteome</keyword>
<dbReference type="Proteomes" id="UP001367676">
    <property type="component" value="Unassembled WGS sequence"/>
</dbReference>
<feature type="domain" description="Folded gastrulation N-terminal" evidence="3">
    <location>
        <begin position="57"/>
        <end position="162"/>
    </location>
</feature>
<evidence type="ECO:0000259" key="3">
    <source>
        <dbReference type="Pfam" id="PF15888"/>
    </source>
</evidence>
<comment type="caution">
    <text evidence="4">The sequence shown here is derived from an EMBL/GenBank/DDBJ whole genome shotgun (WGS) entry which is preliminary data.</text>
</comment>
<evidence type="ECO:0000256" key="1">
    <source>
        <dbReference type="SAM" id="MobiDB-lite"/>
    </source>
</evidence>
<organism evidence="4 5">
    <name type="scientific">Parthenolecanium corni</name>
    <dbReference type="NCBI Taxonomy" id="536013"/>
    <lineage>
        <taxon>Eukaryota</taxon>
        <taxon>Metazoa</taxon>
        <taxon>Ecdysozoa</taxon>
        <taxon>Arthropoda</taxon>
        <taxon>Hexapoda</taxon>
        <taxon>Insecta</taxon>
        <taxon>Pterygota</taxon>
        <taxon>Neoptera</taxon>
        <taxon>Paraneoptera</taxon>
        <taxon>Hemiptera</taxon>
        <taxon>Sternorrhyncha</taxon>
        <taxon>Coccoidea</taxon>
        <taxon>Coccidae</taxon>
        <taxon>Parthenolecanium</taxon>
    </lineage>
</organism>
<accession>A0AAN9T783</accession>
<dbReference type="AlphaFoldDB" id="A0AAN9T783"/>
<proteinExistence type="predicted"/>
<feature type="compositionally biased region" description="Polar residues" evidence="1">
    <location>
        <begin position="144"/>
        <end position="157"/>
    </location>
</feature>
<evidence type="ECO:0000313" key="5">
    <source>
        <dbReference type="Proteomes" id="UP001367676"/>
    </source>
</evidence>
<protein>
    <recommendedName>
        <fullName evidence="3">Folded gastrulation N-terminal domain-containing protein</fullName>
    </recommendedName>
</protein>
<dbReference type="EMBL" id="JBBCAQ010000036">
    <property type="protein sequence ID" value="KAK7576118.1"/>
    <property type="molecule type" value="Genomic_DNA"/>
</dbReference>
<feature type="region of interest" description="Disordered" evidence="1">
    <location>
        <begin position="358"/>
        <end position="378"/>
    </location>
</feature>
<name>A0AAN9T783_9HEMI</name>
<feature type="region of interest" description="Disordered" evidence="1">
    <location>
        <begin position="240"/>
        <end position="264"/>
    </location>
</feature>
<dbReference type="Pfam" id="PF15888">
    <property type="entry name" value="FOG_N"/>
    <property type="match status" value="1"/>
</dbReference>
<sequence length="528" mass="57843">MFAFILALLFCISSTICNPVESARILENNSSDLWRKLILTEDLEVPSPQSAPLSRRITPKSIFIVPERDPCPQGQTLDSTGRCVRLVAVDENANRNYLLMKLKHVFSMTSRPKEAAEEGPPSTSKRPPLVEVKTTQVAPKDSSGPLQLSIPLQSQNISEDDTQTSKTVMNVQSKTTKPPVGITTEAAVTEVDTESTSTDSVTVTEATTMEATGSTLPAELVASELTTQVDLTTIVDTVRPEQSPTEASSPPVLFGGELPGATFDPMRDEMTTVRVYRRPGHDILKTAVRFPESNEKRNVMDTPFVKSGVDLATGSRNKTSTLLPEASRPTLNINFKGATNTKDMSNDKKDFVHDSSAGLMQNSHNAGDNSDSSISGSSSFAFSNSENIGSSIISFKNDKDQKLPSSERIRMKCDSSGNNCMEMKNAASPEKGMFALSRNPFPPFIRFPGIVTNSHPLIRFPHGQKAPVNVDDVISFAEANNGFRHWESNRYTNSYWTPQLVRIWPENPLNNIEGVNNYGSRSQSVTFS</sequence>
<evidence type="ECO:0000256" key="2">
    <source>
        <dbReference type="SAM" id="SignalP"/>
    </source>
</evidence>
<feature type="compositionally biased region" description="Low complexity" evidence="1">
    <location>
        <begin position="365"/>
        <end position="378"/>
    </location>
</feature>
<feature type="compositionally biased region" description="Polar residues" evidence="1">
    <location>
        <begin position="164"/>
        <end position="176"/>
    </location>
</feature>
<dbReference type="InterPro" id="IPR031761">
    <property type="entry name" value="FOG_N"/>
</dbReference>
<feature type="region of interest" description="Disordered" evidence="1">
    <location>
        <begin position="111"/>
        <end position="178"/>
    </location>
</feature>
<gene>
    <name evidence="4" type="ORF">V9T40_012404</name>
</gene>
<evidence type="ECO:0000313" key="4">
    <source>
        <dbReference type="EMBL" id="KAK7576118.1"/>
    </source>
</evidence>
<keyword evidence="2" id="KW-0732">Signal</keyword>
<feature type="chain" id="PRO_5042863992" description="Folded gastrulation N-terminal domain-containing protein" evidence="2">
    <location>
        <begin position="18"/>
        <end position="528"/>
    </location>
</feature>
<feature type="signal peptide" evidence="2">
    <location>
        <begin position="1"/>
        <end position="17"/>
    </location>
</feature>
<reference evidence="4 5" key="1">
    <citation type="submission" date="2024-03" db="EMBL/GenBank/DDBJ databases">
        <title>Adaptation during the transition from Ophiocordyceps entomopathogen to insect associate is accompanied by gene loss and intensified selection.</title>
        <authorList>
            <person name="Ward C.M."/>
            <person name="Onetto C.A."/>
            <person name="Borneman A.R."/>
        </authorList>
    </citation>
    <scope>NUCLEOTIDE SEQUENCE [LARGE SCALE GENOMIC DNA]</scope>
    <source>
        <strain evidence="4">AWRI1</strain>
        <tissue evidence="4">Single Adult Female</tissue>
    </source>
</reference>